<keyword evidence="2" id="KW-0819">tRNA processing</keyword>
<dbReference type="GO" id="GO:0030488">
    <property type="term" value="P:tRNA methylation"/>
    <property type="evidence" value="ECO:0007669"/>
    <property type="project" value="TreeGrafter"/>
</dbReference>
<evidence type="ECO:0000256" key="1">
    <source>
        <dbReference type="ARBA" id="ARBA00010409"/>
    </source>
</evidence>
<organism evidence="8">
    <name type="scientific">Ostreococcus sp. 'lucimarinus'</name>
    <dbReference type="NCBI Taxonomy" id="242159"/>
    <lineage>
        <taxon>Eukaryota</taxon>
        <taxon>Viridiplantae</taxon>
        <taxon>Chlorophyta</taxon>
        <taxon>Mamiellophyceae</taxon>
        <taxon>Mamiellales</taxon>
        <taxon>Bathycoccaceae</taxon>
        <taxon>Ostreococcus</taxon>
    </lineage>
</organism>
<evidence type="ECO:0000256" key="3">
    <source>
        <dbReference type="SAM" id="Coils"/>
    </source>
</evidence>
<gene>
    <name evidence="8" type="ORF">OLUC0939_LOCUS57</name>
</gene>
<evidence type="ECO:0000256" key="4">
    <source>
        <dbReference type="SAM" id="MobiDB-lite"/>
    </source>
</evidence>
<proteinExistence type="inferred from homology"/>
<name>A0A7R9SYX7_9CHLO</name>
<dbReference type="InterPro" id="IPR056843">
    <property type="entry name" value="THADA-like_TPR"/>
</dbReference>
<feature type="compositionally biased region" description="Basic and acidic residues" evidence="4">
    <location>
        <begin position="1"/>
        <end position="16"/>
    </location>
</feature>
<keyword evidence="3" id="KW-0175">Coiled coil</keyword>
<evidence type="ECO:0000259" key="6">
    <source>
        <dbReference type="Pfam" id="PF25150"/>
    </source>
</evidence>
<evidence type="ECO:0000256" key="2">
    <source>
        <dbReference type="ARBA" id="ARBA00022694"/>
    </source>
</evidence>
<feature type="domain" description="tRNA (32-2'-O)-methyltransferase regulator THADA-like TPR repeats region" evidence="6">
    <location>
        <begin position="506"/>
        <end position="815"/>
    </location>
</feature>
<dbReference type="Pfam" id="PF10350">
    <property type="entry name" value="DUF2428"/>
    <property type="match status" value="1"/>
</dbReference>
<evidence type="ECO:0008006" key="9">
    <source>
        <dbReference type="Google" id="ProtNLM"/>
    </source>
</evidence>
<protein>
    <recommendedName>
        <fullName evidence="9">DUF2428 domain-containing protein</fullName>
    </recommendedName>
</protein>
<evidence type="ECO:0000313" key="8">
    <source>
        <dbReference type="EMBL" id="CAD8219338.1"/>
    </source>
</evidence>
<feature type="domain" description="DUF2428" evidence="5">
    <location>
        <begin position="968"/>
        <end position="1215"/>
    </location>
</feature>
<feature type="region of interest" description="Disordered" evidence="4">
    <location>
        <begin position="1"/>
        <end position="53"/>
    </location>
</feature>
<reference evidence="8" key="1">
    <citation type="submission" date="2021-01" db="EMBL/GenBank/DDBJ databases">
        <authorList>
            <person name="Corre E."/>
            <person name="Pelletier E."/>
            <person name="Niang G."/>
            <person name="Scheremetjew M."/>
            <person name="Finn R."/>
            <person name="Kale V."/>
            <person name="Holt S."/>
            <person name="Cochrane G."/>
            <person name="Meng A."/>
            <person name="Brown T."/>
            <person name="Cohen L."/>
        </authorList>
    </citation>
    <scope>NUCLEOTIDE SEQUENCE</scope>
    <source>
        <strain evidence="8">Clade-A-BCC118000</strain>
    </source>
</reference>
<sequence>MPRDRAPRIAARESKRSKTAPAMSGGGADVSTKSTTPQGTDGTKGTDDRRDHERRMRALCASTSAAMREAGADADARAIAGEAVGALFEPTLRRARRLMQSELGKWSSEHLALALDIFMGIVNDEAMVAAGRSKTSSEALGALGALASCFATKPSGAFERAVVDAIPRRALAAALARGFELAVVEARAGVRASPNDVEVLAESAALAYAMTTSQGREDATTLEPVLRALYAVLTLDSAPSRDATFTAGVTLARACCDDNRPETSLEALEATFFAGARGACDGSALLRAATRVASADETMRASSFGALAVLRGFIITADDAALARRRDGDAIFHDVLPAICEFIEHGDDVHHRFHAVTCLKVALEKMKSAASMGALKTFPRDAFDRIAFVIASRWEDTFGHTVREIQTCFGLLLDIIVDSFEAQYDDYVDRVISRALRRPAEQKSKYLALRVLITKFGATRILTADLDLLSKTLDAMREASIAPAASSMLADLSSAYMSELKSISKWREWWLPCVTRCVSAESKARAPIVTYVLPLFFKQDGESVIEFTKHLSNEAKRDYRNDNLIAAVVSVLKVARNLQMVDPSRITVVRAAANGDASTPSYEVDQIVIDHAMASVDKTARLDVLEWLCLEGRRGSATLPGSYELKLLKRMVSANLRGESVSFRSAVVTLVSKVFVRMWTGVNQIGQKVRRRGEAAIKKGIVTNRAKDDPLKSDIERATEVHAFVAEIVCVLIANVYPGAPFERRCTALELLNVIADTWKTADDFELSEKHGTVEHGHDVIIARRLLTSPYDAYMRDEAFTNLLLGALVDSWEKLRMTAFDLLQRHPAPLAGIETPEILAKRLEWALQLLRSPRVRESGAAALLIRLLIRKYGFDLNWRIHLGPVTQVVEHARDAADVAKSGATIQVMESLCDFLEQDIALAERDVMKASQRSLAHGAVLLTRFALCEIDLNGKFDESTQKRIQDSASRLMALAGRATDLALDFISQPDALGATAEEVKTLQHDDLMDDAEDVDDDASLDLAPKAQIITTACWLTVKETSLLTGEIIASSADVFSFDAIKSAGERLMKVLFAVKHTGALEKTRIGMTAVCSRLMRSDDAAMKALPQRWLEDLLDQLNRPGQGIRDRVRRSAGLPYAFMSILLAEPKGQPRLALDGALPRLLDIASGVVSSDIPRVHAFNVIRVIFADRDLTMDTTPYAARGVQVCIDAFSSPTWEIQNAATLAFASLLTKVCGYMNTVTRARHFTADGRHEVKFVEFFQRFPTLMTYLGAELEKATSLSCLETSLDVHPSLYPILALLSRLRPSLDKDKSAYTDGKCGDDFFVPLVRCMSGRYLAVRTAAARAMVPILPSTRLCEYIDRIFTFELVDKVNLNAIHGALLCFLEVINEVRRSAFSDDVCWAAFSADASRRLVAFAECAVRAPCPMISATWLRCAEAIVAIENSKRKCARSNCACRTTGDENAIGEMLRMIWQCAAPVLSANAEGHPGASEWHRTAAGARVRLTLGFDSWLVPLNDGLCANLDTGDALTALLDTISQDLPYEYRAEAYKTMFKTPITKDAKVLSDKLRHFAAENLATESRHTCARRALQCIDLWTASSDANVSSTVFTAVESITFSSINERVRSEGMRCLAVLYKRRIAQQNGSLNIDDFKSLDKFTRALSIGSAPAQSAETRRAAVDALARGDLLLYLNLENVKRQESSHDFPAQVALSTWKCALTLVEDEDVEIRAKASIAISRAVAPTVPSAHSEESLCDAFAHMHSNFAGLREFDDYCVQLARGLAHDEASFASVISNATSVRRLFDKEADNIHAEPLLLAQLAATHASQTLDVERAREGLRDVTERIECMLRALRASPEDVWVGGIAGHEACFLPISNAILGASVFAKALERQNLPSGESFRETMRSASAAIPQLRLFVNGGLDMYDHVYLMKHRLWRLGAIS</sequence>
<accession>A0A7R9SYX7</accession>
<evidence type="ECO:0000259" key="7">
    <source>
        <dbReference type="Pfam" id="PF25151"/>
    </source>
</evidence>
<dbReference type="InterPro" id="IPR019442">
    <property type="entry name" value="THADA/TRM732_DUF2428"/>
</dbReference>
<dbReference type="Pfam" id="PF25151">
    <property type="entry name" value="TPR_Trm732_C"/>
    <property type="match status" value="1"/>
</dbReference>
<dbReference type="SUPFAM" id="SSF48371">
    <property type="entry name" value="ARM repeat"/>
    <property type="match status" value="2"/>
</dbReference>
<dbReference type="PANTHER" id="PTHR14387">
    <property type="entry name" value="THADA/DEATH RECEPTOR INTERACTING PROTEIN"/>
    <property type="match status" value="1"/>
</dbReference>
<dbReference type="GO" id="GO:0005829">
    <property type="term" value="C:cytosol"/>
    <property type="evidence" value="ECO:0007669"/>
    <property type="project" value="TreeGrafter"/>
</dbReference>
<dbReference type="InterPro" id="IPR051954">
    <property type="entry name" value="tRNA_methyltransferase_THADA"/>
</dbReference>
<dbReference type="EMBL" id="HBDX01000063">
    <property type="protein sequence ID" value="CAD8219338.1"/>
    <property type="molecule type" value="Transcribed_RNA"/>
</dbReference>
<dbReference type="InterPro" id="IPR016024">
    <property type="entry name" value="ARM-type_fold"/>
</dbReference>
<feature type="domain" description="tRNA (32-2'-O)-methyltransferase regulator THADA-like C-terminal TPR repeats region" evidence="7">
    <location>
        <begin position="1218"/>
        <end position="1382"/>
    </location>
</feature>
<dbReference type="PANTHER" id="PTHR14387:SF0">
    <property type="entry name" value="DUF2428 DOMAIN-CONTAINING PROTEIN"/>
    <property type="match status" value="1"/>
</dbReference>
<feature type="coiled-coil region" evidence="3">
    <location>
        <begin position="905"/>
        <end position="932"/>
    </location>
</feature>
<dbReference type="InterPro" id="IPR056842">
    <property type="entry name" value="THADA-like_TPR_C"/>
</dbReference>
<feature type="compositionally biased region" description="Basic and acidic residues" evidence="4">
    <location>
        <begin position="44"/>
        <end position="53"/>
    </location>
</feature>
<dbReference type="Pfam" id="PF25150">
    <property type="entry name" value="TPR_Trm732"/>
    <property type="match status" value="1"/>
</dbReference>
<evidence type="ECO:0000259" key="5">
    <source>
        <dbReference type="Pfam" id="PF10350"/>
    </source>
</evidence>
<comment type="similarity">
    <text evidence="1">Belongs to the THADA family.</text>
</comment>